<proteinExistence type="predicted"/>
<dbReference type="RefSeq" id="WP_037265340.1">
    <property type="nucleotide sequence ID" value="NZ_JALZ01000029.1"/>
</dbReference>
<name>X7EDT7_9RHOB</name>
<evidence type="ECO:0000313" key="3">
    <source>
        <dbReference type="Proteomes" id="UP000022447"/>
    </source>
</evidence>
<feature type="region of interest" description="Disordered" evidence="1">
    <location>
        <begin position="80"/>
        <end position="103"/>
    </location>
</feature>
<evidence type="ECO:0000313" key="2">
    <source>
        <dbReference type="EMBL" id="ETX13346.1"/>
    </source>
</evidence>
<dbReference type="EMBL" id="JALZ01000029">
    <property type="protein sequence ID" value="ETX13346.1"/>
    <property type="molecule type" value="Genomic_DNA"/>
</dbReference>
<dbReference type="STRING" id="1449350.OCH239_10915"/>
<dbReference type="AlphaFoldDB" id="X7EDT7"/>
<reference evidence="2 3" key="1">
    <citation type="submission" date="2014-01" db="EMBL/GenBank/DDBJ databases">
        <title>Roseivivax halodurans JCM 10272 Genome Sequencing.</title>
        <authorList>
            <person name="Lai Q."/>
            <person name="Li G."/>
            <person name="Shao Z."/>
        </authorList>
    </citation>
    <scope>NUCLEOTIDE SEQUENCE [LARGE SCALE GENOMIC DNA]</scope>
    <source>
        <strain evidence="2 3">JCM 10272</strain>
    </source>
</reference>
<accession>X7EDT7</accession>
<evidence type="ECO:0000256" key="1">
    <source>
        <dbReference type="SAM" id="MobiDB-lite"/>
    </source>
</evidence>
<gene>
    <name evidence="2" type="ORF">OCH239_10915</name>
</gene>
<dbReference type="Proteomes" id="UP000022447">
    <property type="component" value="Unassembled WGS sequence"/>
</dbReference>
<comment type="caution">
    <text evidence="2">The sequence shown here is derived from an EMBL/GenBank/DDBJ whole genome shotgun (WGS) entry which is preliminary data.</text>
</comment>
<sequence>MADDFTYGMVRRQLGKATSATARKNEQIADMADHIEELKSNYNHATERNWEHRCHMRALEAERDVLLEALDVALGGKENNPLREAVSDSEDAPRIPVGPRAGQPVEHRDEIYFAAFAKEAAKAPSAFEIFKRPMDLIRRGSIFR</sequence>
<organism evidence="2 3">
    <name type="scientific">Roseivivax halodurans JCM 10272</name>
    <dbReference type="NCBI Taxonomy" id="1449350"/>
    <lineage>
        <taxon>Bacteria</taxon>
        <taxon>Pseudomonadati</taxon>
        <taxon>Pseudomonadota</taxon>
        <taxon>Alphaproteobacteria</taxon>
        <taxon>Rhodobacterales</taxon>
        <taxon>Roseobacteraceae</taxon>
        <taxon>Roseivivax</taxon>
    </lineage>
</organism>
<keyword evidence="3" id="KW-1185">Reference proteome</keyword>
<protein>
    <submittedName>
        <fullName evidence="2">Uncharacterized protein</fullName>
    </submittedName>
</protein>